<keyword evidence="4" id="KW-1185">Reference proteome</keyword>
<evidence type="ECO:0000313" key="4">
    <source>
        <dbReference type="Proteomes" id="UP001151760"/>
    </source>
</evidence>
<reference evidence="3" key="2">
    <citation type="submission" date="2022-01" db="EMBL/GenBank/DDBJ databases">
        <authorList>
            <person name="Yamashiro T."/>
            <person name="Shiraishi A."/>
            <person name="Satake H."/>
            <person name="Nakayama K."/>
        </authorList>
    </citation>
    <scope>NUCLEOTIDE SEQUENCE</scope>
</reference>
<gene>
    <name evidence="3" type="ORF">Tco_0726693</name>
</gene>
<dbReference type="InterPro" id="IPR024675">
    <property type="entry name" value="eIF3g_N"/>
</dbReference>
<evidence type="ECO:0000259" key="2">
    <source>
        <dbReference type="Pfam" id="PF12353"/>
    </source>
</evidence>
<evidence type="ECO:0000313" key="3">
    <source>
        <dbReference type="EMBL" id="GJS76812.1"/>
    </source>
</evidence>
<dbReference type="EMBL" id="BQNB010010403">
    <property type="protein sequence ID" value="GJS76812.1"/>
    <property type="molecule type" value="Genomic_DNA"/>
</dbReference>
<organism evidence="3 4">
    <name type="scientific">Tanacetum coccineum</name>
    <dbReference type="NCBI Taxonomy" id="301880"/>
    <lineage>
        <taxon>Eukaryota</taxon>
        <taxon>Viridiplantae</taxon>
        <taxon>Streptophyta</taxon>
        <taxon>Embryophyta</taxon>
        <taxon>Tracheophyta</taxon>
        <taxon>Spermatophyta</taxon>
        <taxon>Magnoliopsida</taxon>
        <taxon>eudicotyledons</taxon>
        <taxon>Gunneridae</taxon>
        <taxon>Pentapetalae</taxon>
        <taxon>asterids</taxon>
        <taxon>campanulids</taxon>
        <taxon>Asterales</taxon>
        <taxon>Asteraceae</taxon>
        <taxon>Asteroideae</taxon>
        <taxon>Anthemideae</taxon>
        <taxon>Anthemidinae</taxon>
        <taxon>Tanacetum</taxon>
    </lineage>
</organism>
<name>A0ABQ4YIS6_9ASTR</name>
<protein>
    <submittedName>
        <fullName evidence="3">Formin-like protein 1</fullName>
    </submittedName>
</protein>
<evidence type="ECO:0000256" key="1">
    <source>
        <dbReference type="SAM" id="MobiDB-lite"/>
    </source>
</evidence>
<feature type="region of interest" description="Disordered" evidence="1">
    <location>
        <begin position="78"/>
        <end position="100"/>
    </location>
</feature>
<dbReference type="Proteomes" id="UP001151760">
    <property type="component" value="Unassembled WGS sequence"/>
</dbReference>
<proteinExistence type="predicted"/>
<feature type="compositionally biased region" description="Polar residues" evidence="1">
    <location>
        <begin position="89"/>
        <end position="100"/>
    </location>
</feature>
<comment type="caution">
    <text evidence="3">The sequence shown here is derived from an EMBL/GenBank/DDBJ whole genome shotgun (WGS) entry which is preliminary data.</text>
</comment>
<sequence>MSTLAEYMIVASADNHPLMLDKPQYDPAQQPQEKVYATQVGCQLCKGRHYTKDCPVKEEGNTLEEAYYTQFRAPYQPRGKHRAAGTGFYQRTTENSSYPD</sequence>
<feature type="domain" description="Eukaryotic translation initiation factor 3 subunit G N-terminal" evidence="2">
    <location>
        <begin position="26"/>
        <end position="58"/>
    </location>
</feature>
<accession>A0ABQ4YIS6</accession>
<dbReference type="Pfam" id="PF12353">
    <property type="entry name" value="eIF3g"/>
    <property type="match status" value="1"/>
</dbReference>
<reference evidence="3" key="1">
    <citation type="journal article" date="2022" name="Int. J. Mol. Sci.">
        <title>Draft Genome of Tanacetum Coccineum: Genomic Comparison of Closely Related Tanacetum-Family Plants.</title>
        <authorList>
            <person name="Yamashiro T."/>
            <person name="Shiraishi A."/>
            <person name="Nakayama K."/>
            <person name="Satake H."/>
        </authorList>
    </citation>
    <scope>NUCLEOTIDE SEQUENCE</scope>
</reference>